<dbReference type="HOGENOM" id="CLU_139347_0_0_1"/>
<reference evidence="1" key="1">
    <citation type="submission" date="2017-08" db="EMBL/GenBank/DDBJ databases">
        <authorList>
            <person name="de Groot N.N."/>
        </authorList>
    </citation>
    <scope>NUCLEOTIDE SEQUENCE [LARGE SCALE GENOMIC DNA]</scope>
    <source>
        <strain evidence="1">PX439</strain>
    </source>
</reference>
<evidence type="ECO:0000313" key="2">
    <source>
        <dbReference type="Proteomes" id="UP000216624"/>
    </source>
</evidence>
<protein>
    <submittedName>
        <fullName evidence="1">Uncharacterized protein</fullName>
    </submittedName>
</protein>
<dbReference type="CTD" id="9825768"/>
<proteinExistence type="predicted"/>
<keyword evidence="2" id="KW-1185">Reference proteome</keyword>
<sequence length="163" mass="19104">MKKILGLFIFLICILYVDNAATSSIISDPRSMFPKVMRTKSAFHFIHFFMGTFRQMFRNKTQVIDHFNYYDDQVKGNDCYIQGGLDFTRLKDYFEKYAKTHHDPKISVIFAVMTKDAIHMTAEFHVSSQTWLGFEDHFHMLIRAVNDDAVGWGVRYLSMAFNC</sequence>
<dbReference type="OrthoDB" id="5771465at2759"/>
<gene>
    <name evidence="1" type="ORF">FL82_16865</name>
</gene>
<comment type="caution">
    <text evidence="1">The sequence shown here is derived from an EMBL/GenBank/DDBJ whole genome shotgun (WGS) entry which is preliminary data.</text>
</comment>
<dbReference type="Proteomes" id="UP000216624">
    <property type="component" value="Unassembled WGS sequence"/>
</dbReference>
<evidence type="ECO:0000313" key="1">
    <source>
        <dbReference type="EMBL" id="OZF81353.1"/>
    </source>
</evidence>
<dbReference type="KEGG" id="crq:GCK72_010662"/>
<dbReference type="InterPro" id="IPR035334">
    <property type="entry name" value="DUF5390"/>
</dbReference>
<dbReference type="OMA" id="GFEDHFH"/>
<accession>A0A260Z6P9</accession>
<organism evidence="1 2">
    <name type="scientific">Caenorhabditis remanei</name>
    <name type="common">Caenorhabditis vulgaris</name>
    <dbReference type="NCBI Taxonomy" id="31234"/>
    <lineage>
        <taxon>Eukaryota</taxon>
        <taxon>Metazoa</taxon>
        <taxon>Ecdysozoa</taxon>
        <taxon>Nematoda</taxon>
        <taxon>Chromadorea</taxon>
        <taxon>Rhabditida</taxon>
        <taxon>Rhabditina</taxon>
        <taxon>Rhabditomorpha</taxon>
        <taxon>Rhabditoidea</taxon>
        <taxon>Rhabditidae</taxon>
        <taxon>Peloderinae</taxon>
        <taxon>Caenorhabditis</taxon>
    </lineage>
</organism>
<dbReference type="STRING" id="31234.E3LYR3"/>
<feature type="non-terminal residue" evidence="1">
    <location>
        <position position="1"/>
    </location>
</feature>
<dbReference type="Pfam" id="PF17365">
    <property type="entry name" value="DUF5390"/>
    <property type="match status" value="1"/>
</dbReference>
<dbReference type="eggNOG" id="ENOG502THTY">
    <property type="taxonomic scope" value="Eukaryota"/>
</dbReference>
<name>A0A260Z6P9_CAERE</name>
<dbReference type="EMBL" id="NMWX01000288">
    <property type="protein sequence ID" value="OZF81353.1"/>
    <property type="molecule type" value="Genomic_DNA"/>
</dbReference>